<dbReference type="InterPro" id="IPR002654">
    <property type="entry name" value="Glyco_trans_25"/>
</dbReference>
<keyword evidence="3" id="KW-0808">Transferase</keyword>
<dbReference type="OrthoDB" id="47375at2759"/>
<evidence type="ECO:0000256" key="1">
    <source>
        <dbReference type="ARBA" id="ARBA00006721"/>
    </source>
</evidence>
<comment type="similarity">
    <text evidence="1">Belongs to the glycosyltransferase 25 family.</text>
</comment>
<evidence type="ECO:0000313" key="6">
    <source>
        <dbReference type="EMBL" id="KAF2264236.1"/>
    </source>
</evidence>
<proteinExistence type="inferred from homology"/>
<accession>A0A9P4N8B4</accession>
<feature type="region of interest" description="Disordered" evidence="4">
    <location>
        <begin position="324"/>
        <end position="355"/>
    </location>
</feature>
<dbReference type="PANTHER" id="PTHR10730:SF53">
    <property type="entry name" value="GLYCOSYLTRANSFERASE 25 FAMILY MEMBER"/>
    <property type="match status" value="1"/>
</dbReference>
<evidence type="ECO:0000256" key="4">
    <source>
        <dbReference type="SAM" id="MobiDB-lite"/>
    </source>
</evidence>
<dbReference type="EMBL" id="ML986618">
    <property type="protein sequence ID" value="KAF2264236.1"/>
    <property type="molecule type" value="Genomic_DNA"/>
</dbReference>
<evidence type="ECO:0000313" key="7">
    <source>
        <dbReference type="Proteomes" id="UP000800093"/>
    </source>
</evidence>
<dbReference type="Pfam" id="PF01755">
    <property type="entry name" value="Glyco_transf_25"/>
    <property type="match status" value="1"/>
</dbReference>
<protein>
    <recommendedName>
        <fullName evidence="5">Glycosyl transferase family 25 domain-containing protein</fullName>
    </recommendedName>
</protein>
<keyword evidence="2" id="KW-0328">Glycosyltransferase</keyword>
<dbReference type="Proteomes" id="UP000800093">
    <property type="component" value="Unassembled WGS sequence"/>
</dbReference>
<evidence type="ECO:0000259" key="5">
    <source>
        <dbReference type="Pfam" id="PF01755"/>
    </source>
</evidence>
<name>A0A9P4N8B4_9PLEO</name>
<feature type="compositionally biased region" description="Basic and acidic residues" evidence="4">
    <location>
        <begin position="343"/>
        <end position="354"/>
    </location>
</feature>
<feature type="compositionally biased region" description="Basic and acidic residues" evidence="4">
    <location>
        <begin position="324"/>
        <end position="335"/>
    </location>
</feature>
<gene>
    <name evidence="6" type="ORF">CC78DRAFT_464096</name>
</gene>
<dbReference type="GO" id="GO:0016740">
    <property type="term" value="F:transferase activity"/>
    <property type="evidence" value="ECO:0007669"/>
    <property type="project" value="UniProtKB-KW"/>
</dbReference>
<dbReference type="InterPro" id="IPR050757">
    <property type="entry name" value="Collagen_mod_GT25"/>
</dbReference>
<evidence type="ECO:0000256" key="2">
    <source>
        <dbReference type="ARBA" id="ARBA00022676"/>
    </source>
</evidence>
<feature type="domain" description="Glycosyl transferase family 25" evidence="5">
    <location>
        <begin position="80"/>
        <end position="292"/>
    </location>
</feature>
<dbReference type="CDD" id="cd06532">
    <property type="entry name" value="Glyco_transf_25"/>
    <property type="match status" value="1"/>
</dbReference>
<sequence length="416" mass="46808">MTRPTFQLVAICITIFSGFLWFSSTQLHSSRNFEQNLPSTFLKGSRAPPTPLCNVRPNLVVDEPSDDPIWDIQNRTLGFQKIYAISMPHRIDKRDYQALMALVSGLDIEFVDGVNGSEIHPKALPNFWKGEEGAGTIGCWRAHLNIYQSMIQEKIQTALILEDDADWDVLIRAQMTEAARGARYLQNAALPLHSPYGDDWDIFTIGHYGVDNKPYKNQQYWVTKDDPTVIAPSRRPWPRKPDLSAPALGGDHTRIIHEVYRFTATQAYAISLRGAARVLYDQTLQPHATAIDLAMAAMCKSERWGPTSCLGAYPMIFGRFRPAGPKDADSDRRASTNEADPGSIKEHTGERAEAESEFTVFPVSLNVEKLLANEWVISAQLPQQDMQKNINLREFVFPRGGPVVVKPDEYINDEHP</sequence>
<evidence type="ECO:0000256" key="3">
    <source>
        <dbReference type="ARBA" id="ARBA00022679"/>
    </source>
</evidence>
<dbReference type="AlphaFoldDB" id="A0A9P4N8B4"/>
<reference evidence="7" key="1">
    <citation type="journal article" date="2020" name="Stud. Mycol.">
        <title>101 Dothideomycetes genomes: A test case for predicting lifestyles and emergence of pathogens.</title>
        <authorList>
            <person name="Haridas S."/>
            <person name="Albert R."/>
            <person name="Binder M."/>
            <person name="Bloem J."/>
            <person name="LaButti K."/>
            <person name="Salamov A."/>
            <person name="Andreopoulos B."/>
            <person name="Baker S."/>
            <person name="Barry K."/>
            <person name="Bills G."/>
            <person name="Bluhm B."/>
            <person name="Cannon C."/>
            <person name="Castanera R."/>
            <person name="Culley D."/>
            <person name="Daum C."/>
            <person name="Ezra D."/>
            <person name="Gonzalez J."/>
            <person name="Henrissat B."/>
            <person name="Kuo A."/>
            <person name="Liang C."/>
            <person name="Lipzen A."/>
            <person name="Lutzoni F."/>
            <person name="Magnuson J."/>
            <person name="Mondo S."/>
            <person name="Nolan M."/>
            <person name="Ohm R."/>
            <person name="Pangilinan J."/>
            <person name="Park H.-J."/>
            <person name="Ramirez L."/>
            <person name="Alfaro M."/>
            <person name="Sun H."/>
            <person name="Tritt A."/>
            <person name="Yoshinaga Y."/>
            <person name="Zwiers L.-H."/>
            <person name="Turgeon B."/>
            <person name="Goodwin S."/>
            <person name="Spatafora J."/>
            <person name="Crous P."/>
            <person name="Grigoriev I."/>
        </authorList>
    </citation>
    <scope>NUCLEOTIDE SEQUENCE [LARGE SCALE GENOMIC DNA]</scope>
    <source>
        <strain evidence="7">CBS 304.66</strain>
    </source>
</reference>
<keyword evidence="7" id="KW-1185">Reference proteome</keyword>
<comment type="caution">
    <text evidence="6">The sequence shown here is derived from an EMBL/GenBank/DDBJ whole genome shotgun (WGS) entry which is preliminary data.</text>
</comment>
<organism evidence="6 7">
    <name type="scientific">Lojkania enalia</name>
    <dbReference type="NCBI Taxonomy" id="147567"/>
    <lineage>
        <taxon>Eukaryota</taxon>
        <taxon>Fungi</taxon>
        <taxon>Dikarya</taxon>
        <taxon>Ascomycota</taxon>
        <taxon>Pezizomycotina</taxon>
        <taxon>Dothideomycetes</taxon>
        <taxon>Pleosporomycetidae</taxon>
        <taxon>Pleosporales</taxon>
        <taxon>Pleosporales incertae sedis</taxon>
        <taxon>Lojkania</taxon>
    </lineage>
</organism>
<dbReference type="PANTHER" id="PTHR10730">
    <property type="entry name" value="PROCOLLAGEN-LYSINE,2-OXOGLUTARATE 5-DIOXYGENASE/GLYCOSYLTRANSFERASE 25 FAMILY MEMBER"/>
    <property type="match status" value="1"/>
</dbReference>